<dbReference type="SUPFAM" id="SSF55979">
    <property type="entry name" value="DNA clamp"/>
    <property type="match status" value="2"/>
</dbReference>
<dbReference type="GO" id="GO:0006275">
    <property type="term" value="P:regulation of DNA replication"/>
    <property type="evidence" value="ECO:0007669"/>
    <property type="project" value="InterPro"/>
</dbReference>
<reference evidence="5" key="1">
    <citation type="journal article" date="2020" name="Nature">
        <title>Giant virus diversity and host interactions through global metagenomics.</title>
        <authorList>
            <person name="Schulz F."/>
            <person name="Roux S."/>
            <person name="Paez-Espino D."/>
            <person name="Jungbluth S."/>
            <person name="Walsh D.A."/>
            <person name="Denef V.J."/>
            <person name="McMahon K.D."/>
            <person name="Konstantinidis K.T."/>
            <person name="Eloe-Fadrosh E.A."/>
            <person name="Kyrpides N.C."/>
            <person name="Woyke T."/>
        </authorList>
    </citation>
    <scope>NUCLEOTIDE SEQUENCE</scope>
    <source>
        <strain evidence="5">GVMAG-M-3300023179-59</strain>
    </source>
</reference>
<dbReference type="HAMAP" id="MF_00317">
    <property type="entry name" value="DNApol_clamp_arch"/>
    <property type="match status" value="1"/>
</dbReference>
<dbReference type="InterPro" id="IPR000730">
    <property type="entry name" value="Pr_cel_nuc_antig"/>
</dbReference>
<dbReference type="Pfam" id="PF00705">
    <property type="entry name" value="PCNA_N"/>
    <property type="match status" value="1"/>
</dbReference>
<protein>
    <recommendedName>
        <fullName evidence="6">Proliferating cell nuclear antigen PCNA N-terminal domain-containing protein</fullName>
    </recommendedName>
</protein>
<evidence type="ECO:0000259" key="4">
    <source>
        <dbReference type="Pfam" id="PF02747"/>
    </source>
</evidence>
<feature type="domain" description="Proliferating cell nuclear antigen PCNA N-terminal" evidence="3">
    <location>
        <begin position="12"/>
        <end position="128"/>
    </location>
</feature>
<keyword evidence="2" id="KW-0238">DNA-binding</keyword>
<dbReference type="InterPro" id="IPR022648">
    <property type="entry name" value="Pr_cel_nuc_antig_N"/>
</dbReference>
<dbReference type="NCBIfam" id="TIGR00590">
    <property type="entry name" value="pcna"/>
    <property type="match status" value="1"/>
</dbReference>
<evidence type="ECO:0000256" key="1">
    <source>
        <dbReference type="ARBA" id="ARBA00010462"/>
    </source>
</evidence>
<dbReference type="EMBL" id="MN739850">
    <property type="protein sequence ID" value="QHT74464.1"/>
    <property type="molecule type" value="Genomic_DNA"/>
</dbReference>
<proteinExistence type="inferred from homology"/>
<evidence type="ECO:0000313" key="5">
    <source>
        <dbReference type="EMBL" id="QHT74464.1"/>
    </source>
</evidence>
<dbReference type="Pfam" id="PF02747">
    <property type="entry name" value="PCNA_C"/>
    <property type="match status" value="1"/>
</dbReference>
<feature type="domain" description="Proliferating cell nuclear antigen PCNA C-terminal" evidence="4">
    <location>
        <begin position="132"/>
        <end position="255"/>
    </location>
</feature>
<dbReference type="InterPro" id="IPR046938">
    <property type="entry name" value="DNA_clamp_sf"/>
</dbReference>
<sequence length="259" mass="29840">MKIVIKNPAKAECFCNLFQHIKLFSDHINIMFETERMYVQSMDSSRVSIFEIELPALWFEEYEIDNPVTIGISSSMIFKVLNTREKSQEMIWTVADTDAEKLELHFTCENKAIFDKRFELPLMDLDYELMNIPSTESQAELTIPSGTFANIINQLKLFGETLEIKCDEEKIEMLSLSVDLGKMAVDINIDDLTEYSINEGQTMNLSFSLSILHNICMYSKLTKEVEIKLTENFPLKLEYKLGDDGGKMTFYLAPKISDN</sequence>
<dbReference type="InterPro" id="IPR022649">
    <property type="entry name" value="Pr_cel_nuc_antig_C"/>
</dbReference>
<dbReference type="GO" id="GO:0003677">
    <property type="term" value="F:DNA binding"/>
    <property type="evidence" value="ECO:0007669"/>
    <property type="project" value="UniProtKB-KW"/>
</dbReference>
<dbReference type="PANTHER" id="PTHR11352">
    <property type="entry name" value="PROLIFERATING CELL NUCLEAR ANTIGEN"/>
    <property type="match status" value="1"/>
</dbReference>
<evidence type="ECO:0000259" key="3">
    <source>
        <dbReference type="Pfam" id="PF00705"/>
    </source>
</evidence>
<evidence type="ECO:0000256" key="2">
    <source>
        <dbReference type="ARBA" id="ARBA00023125"/>
    </source>
</evidence>
<dbReference type="PANTHER" id="PTHR11352:SF0">
    <property type="entry name" value="PROLIFERATING CELL NUCLEAR ANTIGEN"/>
    <property type="match status" value="1"/>
</dbReference>
<dbReference type="GO" id="GO:0006272">
    <property type="term" value="P:leading strand elongation"/>
    <property type="evidence" value="ECO:0007669"/>
    <property type="project" value="TreeGrafter"/>
</dbReference>
<name>A0A6C0H1N3_9ZZZZ</name>
<dbReference type="GO" id="GO:0030337">
    <property type="term" value="F:DNA polymerase processivity factor activity"/>
    <property type="evidence" value="ECO:0007669"/>
    <property type="project" value="InterPro"/>
</dbReference>
<dbReference type="Gene3D" id="3.70.10.10">
    <property type="match status" value="1"/>
</dbReference>
<dbReference type="CDD" id="cd00577">
    <property type="entry name" value="PCNA"/>
    <property type="match status" value="1"/>
</dbReference>
<dbReference type="AlphaFoldDB" id="A0A6C0H1N3"/>
<evidence type="ECO:0008006" key="6">
    <source>
        <dbReference type="Google" id="ProtNLM"/>
    </source>
</evidence>
<accession>A0A6C0H1N3</accession>
<dbReference type="PRINTS" id="PR00339">
    <property type="entry name" value="PCNACYCLIN"/>
</dbReference>
<organism evidence="5">
    <name type="scientific">viral metagenome</name>
    <dbReference type="NCBI Taxonomy" id="1070528"/>
    <lineage>
        <taxon>unclassified sequences</taxon>
        <taxon>metagenomes</taxon>
        <taxon>organismal metagenomes</taxon>
    </lineage>
</organism>
<comment type="similarity">
    <text evidence="1">Belongs to the PCNA family.</text>
</comment>